<keyword evidence="1" id="KW-0472">Membrane</keyword>
<dbReference type="RefSeq" id="WP_007310017.1">
    <property type="nucleotide sequence ID" value="NZ_AESD01000247.1"/>
</dbReference>
<sequence length="167" mass="19427">MLHSRPSSTVLNHYSAYCCPVCHHGEISTLPLMEAFSCNFCGHIFTANLDKQAITIVDSQLPLTWHWTGKRWKNARSFKLFQWSYGFLALGFVSLPTLLVAAGAYLFPVLPDSSLAWFPWFWVGLTFFCHFSCLFWLFLEYYQFPLSLYFEALRNNLSSRMLRRTIS</sequence>
<keyword evidence="1" id="KW-0812">Transmembrane</keyword>
<dbReference type="GeneID" id="88765394"/>
<protein>
    <submittedName>
        <fullName evidence="2">Uncharacterized protein</fullName>
    </submittedName>
</protein>
<dbReference type="AlphaFoldDB" id="G5J281"/>
<accession>G5J281</accession>
<dbReference type="Proteomes" id="UP000003477">
    <property type="component" value="Unassembled WGS sequence"/>
</dbReference>
<keyword evidence="1" id="KW-1133">Transmembrane helix</keyword>
<gene>
    <name evidence="2" type="ORF">CWATWH0003_1614</name>
</gene>
<proteinExistence type="predicted"/>
<evidence type="ECO:0000313" key="2">
    <source>
        <dbReference type="EMBL" id="EHJ13698.1"/>
    </source>
</evidence>
<evidence type="ECO:0000313" key="3">
    <source>
        <dbReference type="Proteomes" id="UP000003477"/>
    </source>
</evidence>
<comment type="caution">
    <text evidence="2">The sequence shown here is derived from an EMBL/GenBank/DDBJ whole genome shotgun (WGS) entry which is preliminary data.</text>
</comment>
<organism evidence="2 3">
    <name type="scientific">Crocosphaera watsonii WH 0003</name>
    <dbReference type="NCBI Taxonomy" id="423471"/>
    <lineage>
        <taxon>Bacteria</taxon>
        <taxon>Bacillati</taxon>
        <taxon>Cyanobacteriota</taxon>
        <taxon>Cyanophyceae</taxon>
        <taxon>Oscillatoriophycideae</taxon>
        <taxon>Chroococcales</taxon>
        <taxon>Aphanothecaceae</taxon>
        <taxon>Crocosphaera</taxon>
    </lineage>
</organism>
<feature type="transmembrane region" description="Helical" evidence="1">
    <location>
        <begin position="119"/>
        <end position="139"/>
    </location>
</feature>
<feature type="transmembrane region" description="Helical" evidence="1">
    <location>
        <begin position="80"/>
        <end position="107"/>
    </location>
</feature>
<dbReference type="EMBL" id="AESD01000247">
    <property type="protein sequence ID" value="EHJ13698.1"/>
    <property type="molecule type" value="Genomic_DNA"/>
</dbReference>
<name>G5J281_CROWT</name>
<evidence type="ECO:0000256" key="1">
    <source>
        <dbReference type="SAM" id="Phobius"/>
    </source>
</evidence>
<reference evidence="2 3" key="1">
    <citation type="journal article" date="2011" name="Front. Microbiol.">
        <title>Two Strains of Crocosphaera watsonii with Highly Conserved Genomes are Distinguished by Strain-Specific Features.</title>
        <authorList>
            <person name="Bench S.R."/>
            <person name="Ilikchyan I.N."/>
            <person name="Tripp H.J."/>
            <person name="Zehr J.P."/>
        </authorList>
    </citation>
    <scope>NUCLEOTIDE SEQUENCE [LARGE SCALE GENOMIC DNA]</scope>
    <source>
        <strain evidence="2 3">WH 0003</strain>
    </source>
</reference>
<dbReference type="PATRIC" id="fig|423471.3.peg.1505"/>